<gene>
    <name evidence="1" type="ORF">S01H1_18368</name>
</gene>
<dbReference type="EMBL" id="BARS01009818">
    <property type="protein sequence ID" value="GAF79995.1"/>
    <property type="molecule type" value="Genomic_DNA"/>
</dbReference>
<sequence length="125" mass="14513">KLKKCVLATFYGRDSLRKRTAIYKCMDTAFPTLMQRCRQVKSEGGRHLTEDKFHAYLAHLAQRVESDFVFGKCIDRLRREYPALFVTTIHDSIMTTEDNGELVQGIMLDEFAKLNVHPTVRLEKC</sequence>
<accession>X0TV51</accession>
<organism evidence="1">
    <name type="scientific">marine sediment metagenome</name>
    <dbReference type="NCBI Taxonomy" id="412755"/>
    <lineage>
        <taxon>unclassified sequences</taxon>
        <taxon>metagenomes</taxon>
        <taxon>ecological metagenomes</taxon>
    </lineage>
</organism>
<reference evidence="1" key="1">
    <citation type="journal article" date="2014" name="Front. Microbiol.">
        <title>High frequency of phylogenetically diverse reductive dehalogenase-homologous genes in deep subseafloor sedimentary metagenomes.</title>
        <authorList>
            <person name="Kawai M."/>
            <person name="Futagami T."/>
            <person name="Toyoda A."/>
            <person name="Takaki Y."/>
            <person name="Nishi S."/>
            <person name="Hori S."/>
            <person name="Arai W."/>
            <person name="Tsubouchi T."/>
            <person name="Morono Y."/>
            <person name="Uchiyama I."/>
            <person name="Ito T."/>
            <person name="Fujiyama A."/>
            <person name="Inagaki F."/>
            <person name="Takami H."/>
        </authorList>
    </citation>
    <scope>NUCLEOTIDE SEQUENCE</scope>
    <source>
        <strain evidence="1">Expedition CK06-06</strain>
    </source>
</reference>
<dbReference type="AlphaFoldDB" id="X0TV51"/>
<evidence type="ECO:0008006" key="2">
    <source>
        <dbReference type="Google" id="ProtNLM"/>
    </source>
</evidence>
<comment type="caution">
    <text evidence="1">The sequence shown here is derived from an EMBL/GenBank/DDBJ whole genome shotgun (WGS) entry which is preliminary data.</text>
</comment>
<name>X0TV51_9ZZZZ</name>
<feature type="non-terminal residue" evidence="1">
    <location>
        <position position="1"/>
    </location>
</feature>
<protein>
    <recommendedName>
        <fullName evidence="2">DNA-directed DNA polymerase family A palm domain-containing protein</fullName>
    </recommendedName>
</protein>
<evidence type="ECO:0000313" key="1">
    <source>
        <dbReference type="EMBL" id="GAF79995.1"/>
    </source>
</evidence>
<proteinExistence type="predicted"/>